<evidence type="ECO:0000313" key="3">
    <source>
        <dbReference type="Proteomes" id="UP000766904"/>
    </source>
</evidence>
<protein>
    <recommendedName>
        <fullName evidence="1">Halobacterial output domain-containing protein</fullName>
    </recommendedName>
</protein>
<feature type="domain" description="Halobacterial output" evidence="1">
    <location>
        <begin position="18"/>
        <end position="80"/>
    </location>
</feature>
<evidence type="ECO:0000313" key="2">
    <source>
        <dbReference type="EMBL" id="TYL40618.1"/>
    </source>
</evidence>
<gene>
    <name evidence="2" type="ORF">CV102_03355</name>
</gene>
<dbReference type="EMBL" id="PHNJ01000001">
    <property type="protein sequence ID" value="TYL40618.1"/>
    <property type="molecule type" value="Genomic_DNA"/>
</dbReference>
<sequence length="94" mass="10302">MSTGFHDRPTDSAPDFPEAIVEEVAELEGVSPTELHPPLYSVIDTEALAQLFHTVDGEGCVTFEWVGYEITAHQGGQVTVFDPPREAERSVSEE</sequence>
<dbReference type="RefSeq" id="WP_148856457.1">
    <property type="nucleotide sequence ID" value="NZ_PHNJ01000001.1"/>
</dbReference>
<reference evidence="2" key="1">
    <citation type="submission" date="2017-11" db="EMBL/GenBank/DDBJ databases">
        <authorList>
            <person name="Kajale S.C."/>
            <person name="Sharma A."/>
        </authorList>
    </citation>
    <scope>NUCLEOTIDE SEQUENCE</scope>
    <source>
        <strain evidence="2">LS1_42</strain>
    </source>
</reference>
<proteinExistence type="predicted"/>
<dbReference type="AlphaFoldDB" id="A0A8J8Q869"/>
<comment type="caution">
    <text evidence="2">The sequence shown here is derived from an EMBL/GenBank/DDBJ whole genome shotgun (WGS) entry which is preliminary data.</text>
</comment>
<dbReference type="Pfam" id="PF18545">
    <property type="entry name" value="HalOD1"/>
    <property type="match status" value="1"/>
</dbReference>
<dbReference type="Proteomes" id="UP000766904">
    <property type="component" value="Unassembled WGS sequence"/>
</dbReference>
<accession>A0A8J8Q869</accession>
<dbReference type="InterPro" id="IPR040624">
    <property type="entry name" value="HalOD1"/>
</dbReference>
<dbReference type="OrthoDB" id="205616at2157"/>
<keyword evidence="3" id="KW-1185">Reference proteome</keyword>
<name>A0A8J8Q869_9EURY</name>
<organism evidence="2 3">
    <name type="scientific">Natronococcus pandeyae</name>
    <dbReference type="NCBI Taxonomy" id="2055836"/>
    <lineage>
        <taxon>Archaea</taxon>
        <taxon>Methanobacteriati</taxon>
        <taxon>Methanobacteriota</taxon>
        <taxon>Stenosarchaea group</taxon>
        <taxon>Halobacteria</taxon>
        <taxon>Halobacteriales</taxon>
        <taxon>Natrialbaceae</taxon>
        <taxon>Natronococcus</taxon>
    </lineage>
</organism>
<evidence type="ECO:0000259" key="1">
    <source>
        <dbReference type="Pfam" id="PF18545"/>
    </source>
</evidence>